<accession>A0A2T0VTJ5</accession>
<organism evidence="2 3">
    <name type="scientific">Yoonia maritima</name>
    <dbReference type="NCBI Taxonomy" id="1435347"/>
    <lineage>
        <taxon>Bacteria</taxon>
        <taxon>Pseudomonadati</taxon>
        <taxon>Pseudomonadota</taxon>
        <taxon>Alphaproteobacteria</taxon>
        <taxon>Rhodobacterales</taxon>
        <taxon>Paracoccaceae</taxon>
        <taxon>Yoonia</taxon>
    </lineage>
</organism>
<dbReference type="GO" id="GO:0006355">
    <property type="term" value="P:regulation of DNA-templated transcription"/>
    <property type="evidence" value="ECO:0007669"/>
    <property type="project" value="InterPro"/>
</dbReference>
<feature type="domain" description="HTH merR-type" evidence="1">
    <location>
        <begin position="9"/>
        <end position="47"/>
    </location>
</feature>
<gene>
    <name evidence="2" type="ORF">CLV80_11732</name>
</gene>
<dbReference type="RefSeq" id="WP_106359243.1">
    <property type="nucleotide sequence ID" value="NZ_PVTP01000017.1"/>
</dbReference>
<evidence type="ECO:0000313" key="2">
    <source>
        <dbReference type="EMBL" id="PRY74514.1"/>
    </source>
</evidence>
<dbReference type="SUPFAM" id="SSF46955">
    <property type="entry name" value="Putative DNA-binding domain"/>
    <property type="match status" value="1"/>
</dbReference>
<dbReference type="GO" id="GO:0003677">
    <property type="term" value="F:DNA binding"/>
    <property type="evidence" value="ECO:0007669"/>
    <property type="project" value="InterPro"/>
</dbReference>
<dbReference type="InterPro" id="IPR009061">
    <property type="entry name" value="DNA-bd_dom_put_sf"/>
</dbReference>
<dbReference type="Pfam" id="PF13411">
    <property type="entry name" value="MerR_1"/>
    <property type="match status" value="1"/>
</dbReference>
<evidence type="ECO:0000313" key="3">
    <source>
        <dbReference type="Proteomes" id="UP000238007"/>
    </source>
</evidence>
<keyword evidence="3" id="KW-1185">Reference proteome</keyword>
<name>A0A2T0VTJ5_9RHOB</name>
<reference evidence="2 3" key="1">
    <citation type="submission" date="2018-03" db="EMBL/GenBank/DDBJ databases">
        <title>Genomic Encyclopedia of Archaeal and Bacterial Type Strains, Phase II (KMG-II): from individual species to whole genera.</title>
        <authorList>
            <person name="Goeker M."/>
        </authorList>
    </citation>
    <scope>NUCLEOTIDE SEQUENCE [LARGE SCALE GENOMIC DNA]</scope>
    <source>
        <strain evidence="2 3">DSM 101533</strain>
    </source>
</reference>
<dbReference type="InterPro" id="IPR000551">
    <property type="entry name" value="MerR-type_HTH_dom"/>
</dbReference>
<proteinExistence type="predicted"/>
<comment type="caution">
    <text evidence="2">The sequence shown here is derived from an EMBL/GenBank/DDBJ whole genome shotgun (WGS) entry which is preliminary data.</text>
</comment>
<dbReference type="EMBL" id="PVTP01000017">
    <property type="protein sequence ID" value="PRY74514.1"/>
    <property type="molecule type" value="Genomic_DNA"/>
</dbReference>
<sequence>MIDDGEYLSPKELAERAGVTVALIRRYMKEGELEYIEHSPKNRKIKYSSWLDLVARRTHPVK</sequence>
<evidence type="ECO:0000259" key="1">
    <source>
        <dbReference type="Pfam" id="PF13411"/>
    </source>
</evidence>
<dbReference type="Proteomes" id="UP000238007">
    <property type="component" value="Unassembled WGS sequence"/>
</dbReference>
<protein>
    <recommendedName>
        <fullName evidence="1">HTH merR-type domain-containing protein</fullName>
    </recommendedName>
</protein>
<dbReference type="AlphaFoldDB" id="A0A2T0VTJ5"/>